<dbReference type="InterPro" id="IPR000760">
    <property type="entry name" value="Inositol_monophosphatase-like"/>
</dbReference>
<gene>
    <name evidence="9 10" type="primary">cysQ</name>
    <name evidence="10" type="ORF">GCM10022210_37710</name>
</gene>
<dbReference type="InterPro" id="IPR020583">
    <property type="entry name" value="Inositol_monoP_metal-BS"/>
</dbReference>
<comment type="similarity">
    <text evidence="2 9">Belongs to the inositol monophosphatase superfamily. CysQ family.</text>
</comment>
<comment type="function">
    <text evidence="9">Converts adenosine-3',5'-bisphosphate (PAP) to AMP.</text>
</comment>
<dbReference type="Pfam" id="PF00459">
    <property type="entry name" value="Inositol_P"/>
    <property type="match status" value="1"/>
</dbReference>
<reference evidence="11" key="1">
    <citation type="journal article" date="2019" name="Int. J. Syst. Evol. Microbiol.">
        <title>The Global Catalogue of Microorganisms (GCM) 10K type strain sequencing project: providing services to taxonomists for standard genome sequencing and annotation.</title>
        <authorList>
            <consortium name="The Broad Institute Genomics Platform"/>
            <consortium name="The Broad Institute Genome Sequencing Center for Infectious Disease"/>
            <person name="Wu L."/>
            <person name="Ma J."/>
        </authorList>
    </citation>
    <scope>NUCLEOTIDE SEQUENCE [LARGE SCALE GENOMIC DNA]</scope>
    <source>
        <strain evidence="11">JCM 16601</strain>
    </source>
</reference>
<evidence type="ECO:0000256" key="2">
    <source>
        <dbReference type="ARBA" id="ARBA00005289"/>
    </source>
</evidence>
<dbReference type="PANTHER" id="PTHR43028:SF5">
    <property type="entry name" value="3'(2'),5'-BISPHOSPHATE NUCLEOTIDASE 1"/>
    <property type="match status" value="1"/>
</dbReference>
<comment type="cofactor">
    <cofactor evidence="9">
        <name>Mg(2+)</name>
        <dbReference type="ChEBI" id="CHEBI:18420"/>
    </cofactor>
</comment>
<dbReference type="InterPro" id="IPR050725">
    <property type="entry name" value="CysQ/Inositol_MonoPase"/>
</dbReference>
<keyword evidence="4" id="KW-0997">Cell inner membrane</keyword>
<feature type="binding site" evidence="9">
    <location>
        <position position="97"/>
    </location>
    <ligand>
        <name>Mg(2+)</name>
        <dbReference type="ChEBI" id="CHEBI:18420"/>
        <label>2</label>
    </ligand>
</feature>
<accession>A0ABP7QHM1</accession>
<keyword evidence="7 9" id="KW-0460">Magnesium</keyword>
<feature type="binding site" evidence="9">
    <location>
        <position position="94"/>
    </location>
    <ligand>
        <name>Mg(2+)</name>
        <dbReference type="ChEBI" id="CHEBI:18420"/>
        <label>2</label>
    </ligand>
</feature>
<feature type="binding site" evidence="9">
    <location>
        <position position="219"/>
    </location>
    <ligand>
        <name>Mg(2+)</name>
        <dbReference type="ChEBI" id="CHEBI:18420"/>
        <label>2</label>
    </ligand>
</feature>
<dbReference type="RefSeq" id="WP_259090395.1">
    <property type="nucleotide sequence ID" value="NZ_BAAAZC010000027.1"/>
</dbReference>
<dbReference type="Gene3D" id="3.40.190.80">
    <property type="match status" value="1"/>
</dbReference>
<proteinExistence type="inferred from homology"/>
<evidence type="ECO:0000313" key="11">
    <source>
        <dbReference type="Proteomes" id="UP001500742"/>
    </source>
</evidence>
<keyword evidence="3 9" id="KW-1003">Cell membrane</keyword>
<dbReference type="PROSITE" id="PS00630">
    <property type="entry name" value="IMP_2"/>
    <property type="match status" value="1"/>
</dbReference>
<dbReference type="HAMAP" id="MF_02095">
    <property type="entry name" value="CysQ"/>
    <property type="match status" value="1"/>
</dbReference>
<evidence type="ECO:0000256" key="4">
    <source>
        <dbReference type="ARBA" id="ARBA00022519"/>
    </source>
</evidence>
<keyword evidence="11" id="KW-1185">Reference proteome</keyword>
<dbReference type="Gene3D" id="3.30.540.10">
    <property type="entry name" value="Fructose-1,6-Bisphosphatase, subunit A, domain 1"/>
    <property type="match status" value="1"/>
</dbReference>
<feature type="binding site" evidence="9">
    <location>
        <position position="74"/>
    </location>
    <ligand>
        <name>substrate</name>
    </ligand>
</feature>
<feature type="binding site" evidence="9">
    <location>
        <position position="74"/>
    </location>
    <ligand>
        <name>Mg(2+)</name>
        <dbReference type="ChEBI" id="CHEBI:18420"/>
        <label>1</label>
    </ligand>
</feature>
<comment type="subcellular location">
    <subcellularLocation>
        <location evidence="9">Cell membrane</location>
        <topology evidence="9">Peripheral membrane protein</topology>
        <orientation evidence="9">Cytoplasmic side</orientation>
    </subcellularLocation>
</comment>
<dbReference type="PRINTS" id="PR00377">
    <property type="entry name" value="IMPHPHTASES"/>
</dbReference>
<comment type="catalytic activity">
    <reaction evidence="1 9">
        <text>adenosine 3',5'-bisphosphate + H2O = AMP + phosphate</text>
        <dbReference type="Rhea" id="RHEA:10040"/>
        <dbReference type="ChEBI" id="CHEBI:15377"/>
        <dbReference type="ChEBI" id="CHEBI:43474"/>
        <dbReference type="ChEBI" id="CHEBI:58343"/>
        <dbReference type="ChEBI" id="CHEBI:456215"/>
        <dbReference type="EC" id="3.1.3.7"/>
    </reaction>
</comment>
<evidence type="ECO:0000256" key="1">
    <source>
        <dbReference type="ARBA" id="ARBA00001625"/>
    </source>
</evidence>
<keyword evidence="8 9" id="KW-0472">Membrane</keyword>
<dbReference type="InterPro" id="IPR020550">
    <property type="entry name" value="Inositol_monophosphatase_CS"/>
</dbReference>
<dbReference type="EMBL" id="BAAAZC010000027">
    <property type="protein sequence ID" value="GAA3982662.1"/>
    <property type="molecule type" value="Genomic_DNA"/>
</dbReference>
<feature type="binding site" evidence="9">
    <location>
        <begin position="96"/>
        <end position="99"/>
    </location>
    <ligand>
        <name>substrate</name>
    </ligand>
</feature>
<dbReference type="PROSITE" id="PS00629">
    <property type="entry name" value="IMP_1"/>
    <property type="match status" value="1"/>
</dbReference>
<evidence type="ECO:0000256" key="5">
    <source>
        <dbReference type="ARBA" id="ARBA00022723"/>
    </source>
</evidence>
<evidence type="ECO:0000256" key="6">
    <source>
        <dbReference type="ARBA" id="ARBA00022801"/>
    </source>
</evidence>
<dbReference type="PANTHER" id="PTHR43028">
    <property type="entry name" value="3'(2'),5'-BISPHOSPHATE NUCLEOTIDASE 1"/>
    <property type="match status" value="1"/>
</dbReference>
<evidence type="ECO:0000256" key="7">
    <source>
        <dbReference type="ARBA" id="ARBA00022842"/>
    </source>
</evidence>
<evidence type="ECO:0000256" key="9">
    <source>
        <dbReference type="HAMAP-Rule" id="MF_02095"/>
    </source>
</evidence>
<keyword evidence="5 9" id="KW-0479">Metal-binding</keyword>
<dbReference type="InterPro" id="IPR006240">
    <property type="entry name" value="CysQ"/>
</dbReference>
<dbReference type="SUPFAM" id="SSF56655">
    <property type="entry name" value="Carbohydrate phosphatase"/>
    <property type="match status" value="1"/>
</dbReference>
<dbReference type="EC" id="3.1.3.7" evidence="9"/>
<comment type="caution">
    <text evidence="10">The sequence shown here is derived from an EMBL/GenBank/DDBJ whole genome shotgun (WGS) entry which is preliminary data.</text>
</comment>
<sequence>MLFQIPNHDTIDISSLLALAKEAGAGIFAIYNNDDIAVTLKEDQSPLTLADGISHEIIMKGLTDLTPSVPVISEEGKEIPYEVRKNWDCYWCVDPLDGTKEFIKRNGEFTVNIALMCQNQPVLGVIYLPVTGDLYYGGKGIGSWKEDASGSKQQIFADTEALNWVAAGSRSHASDVEIELLKQFPITGNITIGSSIKFCLIAEGKAHIYYRHGATMEWDTAAGQAIAVYSGAQMTAGDGQPFKYNKPSLLNGGFIVKVK</sequence>
<feature type="binding site" evidence="9">
    <location>
        <position position="96"/>
    </location>
    <ligand>
        <name>Mg(2+)</name>
        <dbReference type="ChEBI" id="CHEBI:18420"/>
        <label>1</label>
    </ligand>
</feature>
<evidence type="ECO:0000313" key="10">
    <source>
        <dbReference type="EMBL" id="GAA3982662.1"/>
    </source>
</evidence>
<feature type="binding site" evidence="9">
    <location>
        <position position="219"/>
    </location>
    <ligand>
        <name>substrate</name>
    </ligand>
</feature>
<organism evidence="10 11">
    <name type="scientific">Mucilaginibacter dorajii</name>
    <dbReference type="NCBI Taxonomy" id="692994"/>
    <lineage>
        <taxon>Bacteria</taxon>
        <taxon>Pseudomonadati</taxon>
        <taxon>Bacteroidota</taxon>
        <taxon>Sphingobacteriia</taxon>
        <taxon>Sphingobacteriales</taxon>
        <taxon>Sphingobacteriaceae</taxon>
        <taxon>Mucilaginibacter</taxon>
    </lineage>
</organism>
<evidence type="ECO:0000256" key="3">
    <source>
        <dbReference type="ARBA" id="ARBA00022475"/>
    </source>
</evidence>
<dbReference type="CDD" id="cd01638">
    <property type="entry name" value="CysQ"/>
    <property type="match status" value="1"/>
</dbReference>
<feature type="binding site" evidence="9">
    <location>
        <position position="94"/>
    </location>
    <ligand>
        <name>Mg(2+)</name>
        <dbReference type="ChEBI" id="CHEBI:18420"/>
        <label>1</label>
    </ligand>
</feature>
<evidence type="ECO:0000256" key="8">
    <source>
        <dbReference type="ARBA" id="ARBA00023136"/>
    </source>
</evidence>
<name>A0ABP7QHM1_9SPHI</name>
<protein>
    <recommendedName>
        <fullName evidence="9">3'(2'),5'-bisphosphate nucleotidase CysQ</fullName>
        <ecNumber evidence="9">3.1.3.7</ecNumber>
    </recommendedName>
    <alternativeName>
        <fullName evidence="9">3'(2'),5-bisphosphonucleoside 3'(2')-phosphohydrolase</fullName>
    </alternativeName>
    <alternativeName>
        <fullName evidence="9">3'-phosphoadenosine 5'-phosphate phosphatase</fullName>
        <shortName evidence="9">PAP phosphatase</shortName>
    </alternativeName>
</protein>
<dbReference type="Proteomes" id="UP001500742">
    <property type="component" value="Unassembled WGS sequence"/>
</dbReference>
<keyword evidence="6 9" id="KW-0378">Hydrolase</keyword>
<dbReference type="NCBIfam" id="TIGR01331">
    <property type="entry name" value="bisphos_cysQ"/>
    <property type="match status" value="1"/>
</dbReference>